<organism evidence="2 3">
    <name type="scientific">Striga asiatica</name>
    <name type="common">Asiatic witchweed</name>
    <name type="synonym">Buchnera asiatica</name>
    <dbReference type="NCBI Taxonomy" id="4170"/>
    <lineage>
        <taxon>Eukaryota</taxon>
        <taxon>Viridiplantae</taxon>
        <taxon>Streptophyta</taxon>
        <taxon>Embryophyta</taxon>
        <taxon>Tracheophyta</taxon>
        <taxon>Spermatophyta</taxon>
        <taxon>Magnoliopsida</taxon>
        <taxon>eudicotyledons</taxon>
        <taxon>Gunneridae</taxon>
        <taxon>Pentapetalae</taxon>
        <taxon>asterids</taxon>
        <taxon>lamiids</taxon>
        <taxon>Lamiales</taxon>
        <taxon>Orobanchaceae</taxon>
        <taxon>Buchnereae</taxon>
        <taxon>Striga</taxon>
    </lineage>
</organism>
<sequence length="334" mass="38934">MNSKAEFRKPSNGSANRKYRLRSSVAGSTSSSDGSPQRDRNSSPVQLRKDIAKFDDDDDERKRDNTKDRQSSRRYHRHDDHIRLDRHVDDYDRGYSKSSYHSRQGSRDKNNSNYSRSDKELPSRHYVKDVDTNSRGKSDGLGHRSRDKDSYNWAGSDSRHANIEKKDKGDRSDRYGRMDYRKSSMDYKGDRSPAYEESRDQINDYSSRRENTGRRLKESSSRYSKEVDAVDEKSRRLDAGPDKVQFNRDTKEDLDGMSNKGEEAGVKGDSKVESKLDEPDVEKKREQLQVDLERQYTACLRRQDGRTVGLGLLDYFVRYFRVCVAVIVLWMFVR</sequence>
<feature type="compositionally biased region" description="Basic and acidic residues" evidence="1">
    <location>
        <begin position="105"/>
        <end position="150"/>
    </location>
</feature>
<name>A0A5A7R6T6_STRAF</name>
<accession>A0A5A7R6T6</accession>
<evidence type="ECO:0000313" key="3">
    <source>
        <dbReference type="Proteomes" id="UP000325081"/>
    </source>
</evidence>
<feature type="compositionally biased region" description="Basic and acidic residues" evidence="1">
    <location>
        <begin position="157"/>
        <end position="282"/>
    </location>
</feature>
<reference evidence="3" key="1">
    <citation type="journal article" date="2019" name="Curr. Biol.">
        <title>Genome Sequence of Striga asiatica Provides Insight into the Evolution of Plant Parasitism.</title>
        <authorList>
            <person name="Yoshida S."/>
            <person name="Kim S."/>
            <person name="Wafula E.K."/>
            <person name="Tanskanen J."/>
            <person name="Kim Y.M."/>
            <person name="Honaas L."/>
            <person name="Yang Z."/>
            <person name="Spallek T."/>
            <person name="Conn C.E."/>
            <person name="Ichihashi Y."/>
            <person name="Cheong K."/>
            <person name="Cui S."/>
            <person name="Der J.P."/>
            <person name="Gundlach H."/>
            <person name="Jiao Y."/>
            <person name="Hori C."/>
            <person name="Ishida J.K."/>
            <person name="Kasahara H."/>
            <person name="Kiba T."/>
            <person name="Kim M.S."/>
            <person name="Koo N."/>
            <person name="Laohavisit A."/>
            <person name="Lee Y.H."/>
            <person name="Lumba S."/>
            <person name="McCourt P."/>
            <person name="Mortimer J.C."/>
            <person name="Mutuku J.M."/>
            <person name="Nomura T."/>
            <person name="Sasaki-Sekimoto Y."/>
            <person name="Seto Y."/>
            <person name="Wang Y."/>
            <person name="Wakatake T."/>
            <person name="Sakakibara H."/>
            <person name="Demura T."/>
            <person name="Yamaguchi S."/>
            <person name="Yoneyama K."/>
            <person name="Manabe R.I."/>
            <person name="Nelson D.C."/>
            <person name="Schulman A.H."/>
            <person name="Timko M.P."/>
            <person name="dePamphilis C.W."/>
            <person name="Choi D."/>
            <person name="Shirasu K."/>
        </authorList>
    </citation>
    <scope>NUCLEOTIDE SEQUENCE [LARGE SCALE GENOMIC DNA]</scope>
    <source>
        <strain evidence="3">cv. UVA1</strain>
    </source>
</reference>
<dbReference type="PANTHER" id="PTHR22426:SF2">
    <property type="entry name" value="ARGININE_SERINE-RICH COILED-COIL PROTEIN 2"/>
    <property type="match status" value="1"/>
</dbReference>
<gene>
    <name evidence="2" type="ORF">STAS_29405</name>
</gene>
<evidence type="ECO:0000313" key="2">
    <source>
        <dbReference type="EMBL" id="GER51981.1"/>
    </source>
</evidence>
<evidence type="ECO:0000256" key="1">
    <source>
        <dbReference type="SAM" id="MobiDB-lite"/>
    </source>
</evidence>
<proteinExistence type="predicted"/>
<dbReference type="Proteomes" id="UP000325081">
    <property type="component" value="Unassembled WGS sequence"/>
</dbReference>
<keyword evidence="3" id="KW-1185">Reference proteome</keyword>
<dbReference type="EMBL" id="BKCP01010070">
    <property type="protein sequence ID" value="GER51981.1"/>
    <property type="molecule type" value="Genomic_DNA"/>
</dbReference>
<dbReference type="PANTHER" id="PTHR22426">
    <property type="entry name" value="ARGININE_SERINE-RICH COILED-COIL PROTEIN 2"/>
    <property type="match status" value="1"/>
</dbReference>
<dbReference type="OrthoDB" id="1928974at2759"/>
<feature type="compositionally biased region" description="Low complexity" evidence="1">
    <location>
        <begin position="23"/>
        <end position="35"/>
    </location>
</feature>
<protein>
    <submittedName>
        <fullName evidence="2">HIT zinc finger</fullName>
    </submittedName>
</protein>
<comment type="caution">
    <text evidence="2">The sequence shown here is derived from an EMBL/GenBank/DDBJ whole genome shotgun (WGS) entry which is preliminary data.</text>
</comment>
<dbReference type="AlphaFoldDB" id="A0A5A7R6T6"/>
<feature type="region of interest" description="Disordered" evidence="1">
    <location>
        <begin position="1"/>
        <end position="282"/>
    </location>
</feature>
<feature type="compositionally biased region" description="Basic and acidic residues" evidence="1">
    <location>
        <begin position="36"/>
        <end position="95"/>
    </location>
</feature>